<evidence type="ECO:0000256" key="1">
    <source>
        <dbReference type="ARBA" id="ARBA00008683"/>
    </source>
</evidence>
<evidence type="ECO:0000259" key="6">
    <source>
        <dbReference type="Pfam" id="PF01343"/>
    </source>
</evidence>
<evidence type="ECO:0000256" key="4">
    <source>
        <dbReference type="ARBA" id="ARBA00022825"/>
    </source>
</evidence>
<dbReference type="PANTHER" id="PTHR42987">
    <property type="entry name" value="PEPTIDASE S49"/>
    <property type="match status" value="1"/>
</dbReference>
<keyword evidence="5" id="KW-1133">Transmembrane helix</keyword>
<dbReference type="Gene3D" id="6.20.330.10">
    <property type="match status" value="1"/>
</dbReference>
<organism evidence="7">
    <name type="scientific">Thermofilum pendens</name>
    <dbReference type="NCBI Taxonomy" id="2269"/>
    <lineage>
        <taxon>Archaea</taxon>
        <taxon>Thermoproteota</taxon>
        <taxon>Thermoprotei</taxon>
        <taxon>Thermofilales</taxon>
        <taxon>Thermofilaceae</taxon>
        <taxon>Thermofilum</taxon>
    </lineage>
</organism>
<dbReference type="Pfam" id="PF01343">
    <property type="entry name" value="Peptidase_S49"/>
    <property type="match status" value="1"/>
</dbReference>
<dbReference type="EMBL" id="DRZM01000246">
    <property type="protein sequence ID" value="HHP05894.1"/>
    <property type="molecule type" value="Genomic_DNA"/>
</dbReference>
<dbReference type="PANTHER" id="PTHR42987:SF7">
    <property type="entry name" value="SIGNAL PEPTIDE PEPTIDASE SPPA-RELATED"/>
    <property type="match status" value="1"/>
</dbReference>
<keyword evidence="5" id="KW-0472">Membrane</keyword>
<sequence length="329" mass="35441">MTITPPYAVTVISVKHGAKRVSLAQRLWRKLPLILILASVALGVALLLLRYPPTPTYLAPYVAEIKIRGAIDYSATSLLGVTVGVEEYIRLVEQAASDPSARAVILVFDSPGGTVAASYDLYEAVRKLAQKKPVVAYARNLMASGAYLAALPASRIYASPASMVGSVGVYTTVVSIEGLLGKLGVVTYTIKSGSMKDIGSALRNMTEAEQRVMEGIIAEYFSLFKEKVLEHRKSVSEEVFTGRPFAPREALAAGLVDGVMTYEEAVEKTRELADLPPEAPVIELKPRPPSLLDMLLGVSNYRQKLITVPQAMVLAMWPPPAATVALTQP</sequence>
<keyword evidence="3" id="KW-0378">Hydrolase</keyword>
<name>A0A7J3X9R9_THEPE</name>
<evidence type="ECO:0000256" key="2">
    <source>
        <dbReference type="ARBA" id="ARBA00022670"/>
    </source>
</evidence>
<dbReference type="InterPro" id="IPR004635">
    <property type="entry name" value="Pept_S49_SppA"/>
</dbReference>
<evidence type="ECO:0000256" key="3">
    <source>
        <dbReference type="ARBA" id="ARBA00022801"/>
    </source>
</evidence>
<dbReference type="AlphaFoldDB" id="A0A7J3X9R9"/>
<evidence type="ECO:0000313" key="7">
    <source>
        <dbReference type="EMBL" id="HHP05894.1"/>
    </source>
</evidence>
<dbReference type="CDD" id="cd07023">
    <property type="entry name" value="S49_Sppa_N_C"/>
    <property type="match status" value="1"/>
</dbReference>
<feature type="transmembrane region" description="Helical" evidence="5">
    <location>
        <begin position="31"/>
        <end position="51"/>
    </location>
</feature>
<keyword evidence="4" id="KW-0720">Serine protease</keyword>
<keyword evidence="5" id="KW-0812">Transmembrane</keyword>
<dbReference type="InterPro" id="IPR047272">
    <property type="entry name" value="S49_SppA_C"/>
</dbReference>
<keyword evidence="2" id="KW-0645">Protease</keyword>
<dbReference type="NCBIfam" id="TIGR00706">
    <property type="entry name" value="SppA_dom"/>
    <property type="match status" value="1"/>
</dbReference>
<gene>
    <name evidence="7" type="primary">sppA</name>
    <name evidence="7" type="ORF">ENM88_09180</name>
</gene>
<dbReference type="GO" id="GO:0006508">
    <property type="term" value="P:proteolysis"/>
    <property type="evidence" value="ECO:0007669"/>
    <property type="project" value="UniProtKB-KW"/>
</dbReference>
<dbReference type="InterPro" id="IPR002142">
    <property type="entry name" value="Peptidase_S49"/>
</dbReference>
<reference evidence="7" key="1">
    <citation type="journal article" date="2020" name="mSystems">
        <title>Genome- and Community-Level Interaction Insights into Carbon Utilization and Element Cycling Functions of Hydrothermarchaeota in Hydrothermal Sediment.</title>
        <authorList>
            <person name="Zhou Z."/>
            <person name="Liu Y."/>
            <person name="Xu W."/>
            <person name="Pan J."/>
            <person name="Luo Z.H."/>
            <person name="Li M."/>
        </authorList>
    </citation>
    <scope>NUCLEOTIDE SEQUENCE [LARGE SCALE GENOMIC DNA]</scope>
    <source>
        <strain evidence="7">SpSt-1125</strain>
    </source>
</reference>
<dbReference type="GO" id="GO:0008236">
    <property type="term" value="F:serine-type peptidase activity"/>
    <property type="evidence" value="ECO:0007669"/>
    <property type="project" value="UniProtKB-KW"/>
</dbReference>
<accession>A0A7J3X9R9</accession>
<protein>
    <submittedName>
        <fullName evidence="7">Signal peptide peptidase SppA</fullName>
    </submittedName>
</protein>
<feature type="domain" description="Peptidase S49" evidence="6">
    <location>
        <begin position="127"/>
        <end position="275"/>
    </location>
</feature>
<dbReference type="SUPFAM" id="SSF52096">
    <property type="entry name" value="ClpP/crotonase"/>
    <property type="match status" value="1"/>
</dbReference>
<evidence type="ECO:0000256" key="5">
    <source>
        <dbReference type="SAM" id="Phobius"/>
    </source>
</evidence>
<comment type="similarity">
    <text evidence="1">Belongs to the peptidase S49 family.</text>
</comment>
<proteinExistence type="inferred from homology"/>
<comment type="caution">
    <text evidence="7">The sequence shown here is derived from an EMBL/GenBank/DDBJ whole genome shotgun (WGS) entry which is preliminary data.</text>
</comment>
<dbReference type="InterPro" id="IPR029045">
    <property type="entry name" value="ClpP/crotonase-like_dom_sf"/>
</dbReference>
<dbReference type="Gene3D" id="3.90.226.10">
    <property type="entry name" value="2-enoyl-CoA Hydratase, Chain A, domain 1"/>
    <property type="match status" value="1"/>
</dbReference>